<dbReference type="SMART" id="SM00354">
    <property type="entry name" value="HTH_LACI"/>
    <property type="match status" value="1"/>
</dbReference>
<name>A0ABP2BMB6_9HYPH</name>
<dbReference type="Pfam" id="PF00356">
    <property type="entry name" value="LacI"/>
    <property type="match status" value="1"/>
</dbReference>
<dbReference type="PANTHER" id="PTHR30146">
    <property type="entry name" value="LACI-RELATED TRANSCRIPTIONAL REPRESSOR"/>
    <property type="match status" value="1"/>
</dbReference>
<dbReference type="InterPro" id="IPR028082">
    <property type="entry name" value="Peripla_BP_I"/>
</dbReference>
<organism evidence="5 6">
    <name type="scientific">Agrobacterium genomosp. 13 str. CFBP 6927</name>
    <dbReference type="NCBI Taxonomy" id="1183428"/>
    <lineage>
        <taxon>Bacteria</taxon>
        <taxon>Pseudomonadati</taxon>
        <taxon>Pseudomonadota</taxon>
        <taxon>Alphaproteobacteria</taxon>
        <taxon>Hyphomicrobiales</taxon>
        <taxon>Rhizobiaceae</taxon>
        <taxon>Rhizobium/Agrobacterium group</taxon>
        <taxon>Agrobacterium</taxon>
        <taxon>Agrobacterium tumefaciens complex</taxon>
    </lineage>
</organism>
<comment type="caution">
    <text evidence="5">The sequence shown here is derived from an EMBL/GenBank/DDBJ whole genome shotgun (WGS) entry which is preliminary data.</text>
</comment>
<dbReference type="InterPro" id="IPR025997">
    <property type="entry name" value="SBP_2_dom"/>
</dbReference>
<keyword evidence="1" id="KW-0805">Transcription regulation</keyword>
<dbReference type="PANTHER" id="PTHR30146:SF152">
    <property type="entry name" value="TRANSCRIPTIONAL REGULATORY PROTEIN"/>
    <property type="match status" value="1"/>
</dbReference>
<dbReference type="Gene3D" id="3.40.50.2300">
    <property type="match status" value="2"/>
</dbReference>
<keyword evidence="3" id="KW-0804">Transcription</keyword>
<proteinExistence type="predicted"/>
<dbReference type="SUPFAM" id="SSF53822">
    <property type="entry name" value="Periplasmic binding protein-like I"/>
    <property type="match status" value="1"/>
</dbReference>
<evidence type="ECO:0000313" key="5">
    <source>
        <dbReference type="EMBL" id="CUX51243.1"/>
    </source>
</evidence>
<sequence>MAKVGKANYRDIARLAGVGTATVERVLNGRGGVRPELVEKVVIAARNLDYPRTLPDAHRGLLRIDVLMVRPETTFYRRLSKAFERIAQTLDPLLIVQRSFVEEMKPEEIAKRILSTDVARAGLILAVPSSPLVGAAVEAVMKRGLPVVHVVTRASEDRGDFVGIDNYAAGRTAAHFIARMSRRQGPIVALCHPIYQVHRERIRGFSDYFLEHPGPVAFKWLGFTRDDELYSAEYLSSALEIYPDLVGLYNAGGANSALIDVLRRQRPARDLMFVGHELTDYTRAALRDGFMDVVLDQAPEAQAQRALDLVLRRLGLTTIEPDSAPIRFITITPEGL</sequence>
<protein>
    <recommendedName>
        <fullName evidence="4">HTH lacI-type domain-containing protein</fullName>
    </recommendedName>
</protein>
<keyword evidence="2" id="KW-0238">DNA-binding</keyword>
<dbReference type="Pfam" id="PF13407">
    <property type="entry name" value="Peripla_BP_4"/>
    <property type="match status" value="1"/>
</dbReference>
<keyword evidence="6" id="KW-1185">Reference proteome</keyword>
<dbReference type="PROSITE" id="PS50932">
    <property type="entry name" value="HTH_LACI_2"/>
    <property type="match status" value="1"/>
</dbReference>
<dbReference type="Proteomes" id="UP000191812">
    <property type="component" value="Unassembled WGS sequence"/>
</dbReference>
<dbReference type="CDD" id="cd01392">
    <property type="entry name" value="HTH_LacI"/>
    <property type="match status" value="1"/>
</dbReference>
<evidence type="ECO:0000256" key="3">
    <source>
        <dbReference type="ARBA" id="ARBA00023163"/>
    </source>
</evidence>
<dbReference type="EMBL" id="FBWH01000037">
    <property type="protein sequence ID" value="CUX51243.1"/>
    <property type="molecule type" value="Genomic_DNA"/>
</dbReference>
<evidence type="ECO:0000259" key="4">
    <source>
        <dbReference type="PROSITE" id="PS50932"/>
    </source>
</evidence>
<feature type="domain" description="HTH lacI-type" evidence="4">
    <location>
        <begin position="7"/>
        <end position="64"/>
    </location>
</feature>
<dbReference type="InterPro" id="IPR000843">
    <property type="entry name" value="HTH_LacI"/>
</dbReference>
<dbReference type="SUPFAM" id="SSF47413">
    <property type="entry name" value="lambda repressor-like DNA-binding domains"/>
    <property type="match status" value="1"/>
</dbReference>
<dbReference type="Gene3D" id="1.10.260.40">
    <property type="entry name" value="lambda repressor-like DNA-binding domains"/>
    <property type="match status" value="1"/>
</dbReference>
<evidence type="ECO:0000256" key="2">
    <source>
        <dbReference type="ARBA" id="ARBA00023125"/>
    </source>
</evidence>
<accession>A0ABP2BMB6</accession>
<dbReference type="InterPro" id="IPR010982">
    <property type="entry name" value="Lambda_DNA-bd_dom_sf"/>
</dbReference>
<evidence type="ECO:0000256" key="1">
    <source>
        <dbReference type="ARBA" id="ARBA00023015"/>
    </source>
</evidence>
<dbReference type="CDD" id="cd06307">
    <property type="entry name" value="PBP1_sugar_binding"/>
    <property type="match status" value="1"/>
</dbReference>
<gene>
    <name evidence="5" type="ORF">AGR13a_Lc110261</name>
</gene>
<evidence type="ECO:0000313" key="6">
    <source>
        <dbReference type="Proteomes" id="UP000191812"/>
    </source>
</evidence>
<reference evidence="5 6" key="1">
    <citation type="submission" date="2016-01" db="EMBL/GenBank/DDBJ databases">
        <authorList>
            <person name="Regsiter A."/>
            <person name="william w."/>
        </authorList>
    </citation>
    <scope>NUCLEOTIDE SEQUENCE [LARGE SCALE GENOMIC DNA]</scope>
    <source>
        <strain evidence="5 6">CFBP 6927</strain>
    </source>
</reference>